<accession>A9IQ71</accession>
<dbReference type="GO" id="GO:0016829">
    <property type="term" value="F:lyase activity"/>
    <property type="evidence" value="ECO:0007669"/>
    <property type="project" value="UniProtKB-KW"/>
</dbReference>
<dbReference type="EC" id="4.2.1.52" evidence="2"/>
<dbReference type="eggNOG" id="COG0329">
    <property type="taxonomic scope" value="Bacteria"/>
</dbReference>
<dbReference type="InterPro" id="IPR002220">
    <property type="entry name" value="DapA-like"/>
</dbReference>
<keyword evidence="3" id="KW-1185">Reference proteome</keyword>
<dbReference type="STRING" id="94624.Bpet2683"/>
<evidence type="ECO:0000256" key="1">
    <source>
        <dbReference type="ARBA" id="ARBA00023239"/>
    </source>
</evidence>
<dbReference type="InterPro" id="IPR013785">
    <property type="entry name" value="Aldolase_TIM"/>
</dbReference>
<dbReference type="EMBL" id="AM902716">
    <property type="protein sequence ID" value="CAP43025.1"/>
    <property type="molecule type" value="Genomic_DNA"/>
</dbReference>
<keyword evidence="1 2" id="KW-0456">Lyase</keyword>
<dbReference type="Pfam" id="PF00701">
    <property type="entry name" value="DHDPS"/>
    <property type="match status" value="1"/>
</dbReference>
<sequence length="309" mass="33562">MKTTPVTAADLQRSVIAVPPLARKADLSLDTDANQALLRHLEQGGVRNVMYGGNANFYNVGVSEYARLVDFLAEAAGDDTWVLPSAGPDYGKLIDQAAILRTRAFPTAMLLPMSFPYTDAGLADGIRRFSDALGKPVVVYLKSSGYLAPATVAGLVDEGRIVALKYAVVRDDPTDDPYLEALLQAVDSRWLVSGVGERPAIAHFRKFGLKSFTSGSVCVAPRGSMRLLRLLHEGRFDEAEQVRARYLDLEDCRDEISPIRVLHDAVTLAGVADMGPMLPLLTGLSDAERDRVGPVARRLLEWDREPAAA</sequence>
<dbReference type="CDD" id="cd00408">
    <property type="entry name" value="DHDPS-like"/>
    <property type="match status" value="1"/>
</dbReference>
<protein>
    <submittedName>
        <fullName evidence="2">Dihydrodipicolinate synthase</fullName>
        <ecNumber evidence="2">4.2.1.52</ecNumber>
    </submittedName>
</protein>
<organism evidence="2 3">
    <name type="scientific">Bordetella petrii (strain ATCC BAA-461 / DSM 12804 / CCUG 43448 / CIP 107267 / Se-1111R)</name>
    <dbReference type="NCBI Taxonomy" id="340100"/>
    <lineage>
        <taxon>Bacteria</taxon>
        <taxon>Pseudomonadati</taxon>
        <taxon>Pseudomonadota</taxon>
        <taxon>Betaproteobacteria</taxon>
        <taxon>Burkholderiales</taxon>
        <taxon>Alcaligenaceae</taxon>
        <taxon>Bordetella</taxon>
    </lineage>
</organism>
<dbReference type="KEGG" id="bpt:Bpet2683"/>
<dbReference type="SMART" id="SM01130">
    <property type="entry name" value="DHDPS"/>
    <property type="match status" value="1"/>
</dbReference>
<dbReference type="SUPFAM" id="SSF51569">
    <property type="entry name" value="Aldolase"/>
    <property type="match status" value="1"/>
</dbReference>
<evidence type="ECO:0000313" key="2">
    <source>
        <dbReference type="EMBL" id="CAP43025.1"/>
    </source>
</evidence>
<dbReference type="Gene3D" id="3.20.20.70">
    <property type="entry name" value="Aldolase class I"/>
    <property type="match status" value="1"/>
</dbReference>
<reference evidence="2 3" key="1">
    <citation type="journal article" date="2008" name="BMC Genomics">
        <title>The missing link: Bordetella petrii is endowed with both the metabolic versatility of environmental bacteria and virulence traits of pathogenic Bordetellae.</title>
        <authorList>
            <person name="Gross R."/>
            <person name="Guzman C.A."/>
            <person name="Sebaihia M."/>
            <person name="Martins Dos Santos V.A."/>
            <person name="Pieper D.H."/>
            <person name="Koebnik R."/>
            <person name="Lechner M."/>
            <person name="Bartels D."/>
            <person name="Buhrmester J."/>
            <person name="Choudhuri J.V."/>
            <person name="Ebensen T."/>
            <person name="Gaigalat L."/>
            <person name="Herrmann S."/>
            <person name="Khachane A.N."/>
            <person name="Larisch C."/>
            <person name="Link S."/>
            <person name="Linke B."/>
            <person name="Meyer F."/>
            <person name="Mormann S."/>
            <person name="Nakunst D."/>
            <person name="Rueckert C."/>
            <person name="Schneiker-Bekel S."/>
            <person name="Schulze K."/>
            <person name="Vorhoelter F.J."/>
            <person name="Yevsa T."/>
            <person name="Engle J.T."/>
            <person name="Goldman W.E."/>
            <person name="Puehler A."/>
            <person name="Goebel U.B."/>
            <person name="Goesmann A."/>
            <person name="Bloecker H."/>
            <person name="Kaiser O."/>
            <person name="Martinez-Arias R."/>
        </authorList>
    </citation>
    <scope>NUCLEOTIDE SEQUENCE [LARGE SCALE GENOMIC DNA]</scope>
    <source>
        <strain evidence="3">ATCC BAA-461 / DSM 12804 / CCUG 43448 / CIP 107267 / Se-1111R</strain>
    </source>
</reference>
<evidence type="ECO:0000313" key="3">
    <source>
        <dbReference type="Proteomes" id="UP000001225"/>
    </source>
</evidence>
<dbReference type="AlphaFoldDB" id="A9IQ71"/>
<proteinExistence type="predicted"/>
<name>A9IQ71_BORPD</name>
<dbReference type="Proteomes" id="UP000001225">
    <property type="component" value="Chromosome"/>
</dbReference>
<gene>
    <name evidence="2" type="primary">dapA2</name>
    <name evidence="2" type="ordered locus">Bpet2683</name>
</gene>